<protein>
    <submittedName>
        <fullName evidence="1">Uncharacterized protein</fullName>
    </submittedName>
</protein>
<dbReference type="Proteomes" id="UP000077013">
    <property type="component" value="Unassembled WGS sequence"/>
</dbReference>
<evidence type="ECO:0000313" key="2">
    <source>
        <dbReference type="Proteomes" id="UP000077013"/>
    </source>
</evidence>
<organism evidence="1 2">
    <name type="scientific">Cochleicola gelatinilyticus</name>
    <dbReference type="NCBI Taxonomy" id="1763537"/>
    <lineage>
        <taxon>Bacteria</taxon>
        <taxon>Pseudomonadati</taxon>
        <taxon>Bacteroidota</taxon>
        <taxon>Flavobacteriia</taxon>
        <taxon>Flavobacteriales</taxon>
        <taxon>Flavobacteriaceae</taxon>
        <taxon>Cochleicola</taxon>
    </lineage>
</organism>
<dbReference type="AlphaFoldDB" id="A0A167GXU9"/>
<name>A0A167GXU9_9FLAO</name>
<evidence type="ECO:0000313" key="1">
    <source>
        <dbReference type="EMBL" id="OAB78019.1"/>
    </source>
</evidence>
<keyword evidence="2" id="KW-1185">Reference proteome</keyword>
<dbReference type="OrthoDB" id="9793307at2"/>
<dbReference type="STRING" id="1763537.ULVI_11070"/>
<comment type="caution">
    <text evidence="1">The sequence shown here is derived from an EMBL/GenBank/DDBJ whole genome shotgun (WGS) entry which is preliminary data.</text>
</comment>
<proteinExistence type="predicted"/>
<gene>
    <name evidence="1" type="ORF">ULVI_11070</name>
</gene>
<sequence>MYEIHIIEKVFRISEDFFVYNLKGNPLLFCYYIHVLKVYVDFDKTPDGGNNTIHRMRIDEQGHVGIGTENSVITEKLVVEGKIKATSINFSELVVFASDAAAGAGGLTSGDIYKTNDGTLKIKM</sequence>
<reference evidence="1 2" key="1">
    <citation type="submission" date="2016-02" db="EMBL/GenBank/DDBJ databases">
        <title>Ulvibacter sp. LPB0005, isolated from Thais luteostoma.</title>
        <authorList>
            <person name="Shin S.-K."/>
            <person name="Yi H."/>
        </authorList>
    </citation>
    <scope>NUCLEOTIDE SEQUENCE [LARGE SCALE GENOMIC DNA]</scope>
    <source>
        <strain evidence="1 2">LPB0005</strain>
    </source>
</reference>
<dbReference type="RefSeq" id="WP_068592799.1">
    <property type="nucleotide sequence ID" value="NZ_LRXL01000045.1"/>
</dbReference>
<accession>A0A167GXU9</accession>
<dbReference type="EMBL" id="LRXL01000045">
    <property type="protein sequence ID" value="OAB78019.1"/>
    <property type="molecule type" value="Genomic_DNA"/>
</dbReference>